<evidence type="ECO:0000313" key="1">
    <source>
        <dbReference type="EMBL" id="RGN94606.1"/>
    </source>
</evidence>
<name>A0A396EZU1_BACUN</name>
<gene>
    <name evidence="1" type="ORF">DXB37_08580</name>
</gene>
<sequence>MFKNPAYKTSDFHKLRRVQILVVSKERKVGRDNPMSTFHGLAFIFLHEHIQAVTLCDNIIYKNQVVTSGYIPPFQLSEALKANQNHLKTANY</sequence>
<reference evidence="1 2" key="1">
    <citation type="submission" date="2018-08" db="EMBL/GenBank/DDBJ databases">
        <title>A genome reference for cultivated species of the human gut microbiota.</title>
        <authorList>
            <person name="Zou Y."/>
            <person name="Xue W."/>
            <person name="Luo G."/>
        </authorList>
    </citation>
    <scope>NUCLEOTIDE SEQUENCE [LARGE SCALE GENOMIC DNA]</scope>
    <source>
        <strain evidence="1 2">OM03-4</strain>
    </source>
</reference>
<comment type="caution">
    <text evidence="1">The sequence shown here is derived from an EMBL/GenBank/DDBJ whole genome shotgun (WGS) entry which is preliminary data.</text>
</comment>
<proteinExistence type="predicted"/>
<accession>A0A396EZU1</accession>
<organism evidence="1 2">
    <name type="scientific">Bacteroides uniformis</name>
    <dbReference type="NCBI Taxonomy" id="820"/>
    <lineage>
        <taxon>Bacteria</taxon>
        <taxon>Pseudomonadati</taxon>
        <taxon>Bacteroidota</taxon>
        <taxon>Bacteroidia</taxon>
        <taxon>Bacteroidales</taxon>
        <taxon>Bacteroidaceae</taxon>
        <taxon>Bacteroides</taxon>
    </lineage>
</organism>
<dbReference type="EMBL" id="QSVA01000006">
    <property type="protein sequence ID" value="RGN94606.1"/>
    <property type="molecule type" value="Genomic_DNA"/>
</dbReference>
<protein>
    <submittedName>
        <fullName evidence="1">Uncharacterized protein</fullName>
    </submittedName>
</protein>
<dbReference type="Proteomes" id="UP000260759">
    <property type="component" value="Unassembled WGS sequence"/>
</dbReference>
<evidence type="ECO:0000313" key="2">
    <source>
        <dbReference type="Proteomes" id="UP000260759"/>
    </source>
</evidence>
<dbReference type="AlphaFoldDB" id="A0A396EZU1"/>